<reference evidence="5" key="1">
    <citation type="submission" date="2021-02" db="EMBL/GenBank/DDBJ databases">
        <authorList>
            <person name="Dougan E. K."/>
            <person name="Rhodes N."/>
            <person name="Thang M."/>
            <person name="Chan C."/>
        </authorList>
    </citation>
    <scope>NUCLEOTIDE SEQUENCE</scope>
</reference>
<dbReference type="GO" id="GO:0016020">
    <property type="term" value="C:membrane"/>
    <property type="evidence" value="ECO:0007669"/>
    <property type="project" value="UniProtKB-SubCell"/>
</dbReference>
<keyword evidence="3 4" id="KW-0472">Membrane</keyword>
<dbReference type="SUPFAM" id="SSF81464">
    <property type="entry name" value="Cytochrome c oxidase subunit II-like, transmembrane region"/>
    <property type="match status" value="1"/>
</dbReference>
<name>A0A812T6N6_9DINO</name>
<feature type="non-terminal residue" evidence="5">
    <location>
        <position position="119"/>
    </location>
</feature>
<evidence type="ECO:0000313" key="6">
    <source>
        <dbReference type="Proteomes" id="UP000601435"/>
    </source>
</evidence>
<comment type="caution">
    <text evidence="5">The sequence shown here is derived from an EMBL/GenBank/DDBJ whole genome shotgun (WGS) entry which is preliminary data.</text>
</comment>
<dbReference type="Proteomes" id="UP000601435">
    <property type="component" value="Unassembled WGS sequence"/>
</dbReference>
<sequence length="119" mass="13221">VTCTVYSCKRDWVKGFCWLFRLLGPSGTAGARAPMRTETVEDQSPSGVLANLRARRLGLPLPFAAAAPLRADVGWPWRMDWGGHDPASPVAEMHINYHNTGWGIMIFVCTSVLYLMSKR</sequence>
<dbReference type="OrthoDB" id="430505at2759"/>
<evidence type="ECO:0000256" key="1">
    <source>
        <dbReference type="ARBA" id="ARBA00004370"/>
    </source>
</evidence>
<accession>A0A812T6N6</accession>
<dbReference type="AlphaFoldDB" id="A0A812T6N6"/>
<protein>
    <submittedName>
        <fullName evidence="5">Uncharacterized protein</fullName>
    </submittedName>
</protein>
<dbReference type="InterPro" id="IPR036257">
    <property type="entry name" value="Cyt_c_oxidase_su2_TM_sf"/>
</dbReference>
<keyword evidence="6" id="KW-1185">Reference proteome</keyword>
<evidence type="ECO:0000256" key="3">
    <source>
        <dbReference type="ARBA" id="ARBA00023136"/>
    </source>
</evidence>
<gene>
    <name evidence="5" type="ORF">SNEC2469_LOCUS14655</name>
</gene>
<organism evidence="5 6">
    <name type="scientific">Symbiodinium necroappetens</name>
    <dbReference type="NCBI Taxonomy" id="1628268"/>
    <lineage>
        <taxon>Eukaryota</taxon>
        <taxon>Sar</taxon>
        <taxon>Alveolata</taxon>
        <taxon>Dinophyceae</taxon>
        <taxon>Suessiales</taxon>
        <taxon>Symbiodiniaceae</taxon>
        <taxon>Symbiodinium</taxon>
    </lineage>
</organism>
<keyword evidence="2 4" id="KW-0812">Transmembrane</keyword>
<evidence type="ECO:0000313" key="5">
    <source>
        <dbReference type="EMBL" id="CAE7513049.1"/>
    </source>
</evidence>
<dbReference type="EMBL" id="CAJNJA010023571">
    <property type="protein sequence ID" value="CAE7513049.1"/>
    <property type="molecule type" value="Genomic_DNA"/>
</dbReference>
<proteinExistence type="predicted"/>
<keyword evidence="4" id="KW-1133">Transmembrane helix</keyword>
<evidence type="ECO:0000256" key="2">
    <source>
        <dbReference type="ARBA" id="ARBA00022692"/>
    </source>
</evidence>
<comment type="subcellular location">
    <subcellularLocation>
        <location evidence="1">Membrane</location>
    </subcellularLocation>
</comment>
<evidence type="ECO:0000256" key="4">
    <source>
        <dbReference type="SAM" id="Phobius"/>
    </source>
</evidence>
<feature type="transmembrane region" description="Helical" evidence="4">
    <location>
        <begin position="100"/>
        <end position="117"/>
    </location>
</feature>